<dbReference type="AlphaFoldDB" id="V5G5Y2"/>
<dbReference type="HOGENOM" id="CLU_008719_6_2_1"/>
<dbReference type="PANTHER" id="PTHR37534">
    <property type="entry name" value="TRANSCRIPTIONAL ACTIVATOR PROTEIN UGA3"/>
    <property type="match status" value="1"/>
</dbReference>
<dbReference type="EMBL" id="BAUL01000159">
    <property type="protein sequence ID" value="GAD96307.1"/>
    <property type="molecule type" value="Genomic_DNA"/>
</dbReference>
<dbReference type="Proteomes" id="UP000018001">
    <property type="component" value="Unassembled WGS sequence"/>
</dbReference>
<protein>
    <recommendedName>
        <fullName evidence="6">Zn(II)2Cys6 transcription factor</fullName>
    </recommendedName>
</protein>
<dbReference type="GO" id="GO:0003700">
    <property type="term" value="F:DNA-binding transcription factor activity"/>
    <property type="evidence" value="ECO:0007669"/>
    <property type="project" value="TreeGrafter"/>
</dbReference>
<comment type="subcellular location">
    <subcellularLocation>
        <location evidence="1">Nucleus</location>
    </subcellularLocation>
</comment>
<dbReference type="GO" id="GO:0045944">
    <property type="term" value="P:positive regulation of transcription by RNA polymerase II"/>
    <property type="evidence" value="ECO:0007669"/>
    <property type="project" value="TreeGrafter"/>
</dbReference>
<evidence type="ECO:0000256" key="2">
    <source>
        <dbReference type="ARBA" id="ARBA00023242"/>
    </source>
</evidence>
<evidence type="ECO:0008006" key="6">
    <source>
        <dbReference type="Google" id="ProtNLM"/>
    </source>
</evidence>
<feature type="region of interest" description="Disordered" evidence="3">
    <location>
        <begin position="18"/>
        <end position="45"/>
    </location>
</feature>
<feature type="compositionally biased region" description="Low complexity" evidence="3">
    <location>
        <begin position="67"/>
        <end position="79"/>
    </location>
</feature>
<keyword evidence="2" id="KW-0539">Nucleus</keyword>
<gene>
    <name evidence="4" type="ORF">PVAR5_4958</name>
</gene>
<dbReference type="InParanoid" id="V5G5Y2"/>
<proteinExistence type="predicted"/>
<sequence length="532" mass="59381">MVLKSLIPLQFVAEGPLNKAENRSRSTTQNHGNVNNDRRPAGFHVASPTHIHSSARHWMTETGRYENSPSNPPQLLSSSGASDEHYEESAAQGLLALGHSTVENLAADSDTSISISQRLEDNSALRLELHLPSPPAIAADINPTVPSSCLDSLEDVKSDHILELIKYFRYEVAPWLDIYDMSHSFGILVPRMATESRELLFALLALSADSMASMTPSSSRLRGDAERYAGISESYRNTESTTNNLHRVVAAVLVAIYHYSLRLSEKLMNDINRAIGFLSSLPVNLWKSCLTAGIYGLLLRLDISNAISNNTALRTSLPANGHAPSATKASQFDAVFDQGQYILSLCAQAVHLRSRNLEMPPVIRSPGPESFIDRWRILAERLSDWYDNRPQDFRPMVDVSSTDISADIVHQFPTILFTNSAAVFTNQMFHTAMFLLLEHKPRTLRFIDNHNIVMSPLWNIHRICGIAVNNDRRECWDPLLVTSFFVAAKQMTHESQQNIIQQAFFRIKGLTGMDISEPLAKLHEIWKLADGT</sequence>
<feature type="compositionally biased region" description="Polar residues" evidence="3">
    <location>
        <begin position="25"/>
        <end position="35"/>
    </location>
</feature>
<keyword evidence="5" id="KW-1185">Reference proteome</keyword>
<dbReference type="GO" id="GO:0000976">
    <property type="term" value="F:transcription cis-regulatory region binding"/>
    <property type="evidence" value="ECO:0007669"/>
    <property type="project" value="TreeGrafter"/>
</dbReference>
<accession>V5G5Y2</accession>
<evidence type="ECO:0000313" key="4">
    <source>
        <dbReference type="EMBL" id="GAD96307.1"/>
    </source>
</evidence>
<feature type="region of interest" description="Disordered" evidence="3">
    <location>
        <begin position="62"/>
        <end position="89"/>
    </location>
</feature>
<dbReference type="InterPro" id="IPR021858">
    <property type="entry name" value="Fun_TF"/>
</dbReference>
<comment type="caution">
    <text evidence="4">The sequence shown here is derived from an EMBL/GenBank/DDBJ whole genome shotgun (WGS) entry which is preliminary data.</text>
</comment>
<dbReference type="OrthoDB" id="4475584at2759"/>
<dbReference type="GO" id="GO:0005634">
    <property type="term" value="C:nucleus"/>
    <property type="evidence" value="ECO:0007669"/>
    <property type="project" value="UniProtKB-SubCell"/>
</dbReference>
<organism evidence="4 5">
    <name type="scientific">Byssochlamys spectabilis (strain No. 5 / NBRC 109023)</name>
    <name type="common">Paecilomyces variotii</name>
    <dbReference type="NCBI Taxonomy" id="1356009"/>
    <lineage>
        <taxon>Eukaryota</taxon>
        <taxon>Fungi</taxon>
        <taxon>Dikarya</taxon>
        <taxon>Ascomycota</taxon>
        <taxon>Pezizomycotina</taxon>
        <taxon>Eurotiomycetes</taxon>
        <taxon>Eurotiomycetidae</taxon>
        <taxon>Eurotiales</taxon>
        <taxon>Thermoascaceae</taxon>
        <taxon>Paecilomyces</taxon>
    </lineage>
</organism>
<evidence type="ECO:0000256" key="3">
    <source>
        <dbReference type="SAM" id="MobiDB-lite"/>
    </source>
</evidence>
<dbReference type="eggNOG" id="ENOG502SMN8">
    <property type="taxonomic scope" value="Eukaryota"/>
</dbReference>
<evidence type="ECO:0000256" key="1">
    <source>
        <dbReference type="ARBA" id="ARBA00004123"/>
    </source>
</evidence>
<name>V5G5Y2_BYSSN</name>
<dbReference type="PANTHER" id="PTHR37534:SF24">
    <property type="entry name" value="MISCELLANEOUS ZN(II)2CYS6 TRANSCRIPTION FACTOR (EUROFUNG)-RELATED"/>
    <property type="match status" value="1"/>
</dbReference>
<evidence type="ECO:0000313" key="5">
    <source>
        <dbReference type="Proteomes" id="UP000018001"/>
    </source>
</evidence>
<dbReference type="Pfam" id="PF11951">
    <property type="entry name" value="Fungal_trans_2"/>
    <property type="match status" value="1"/>
</dbReference>
<reference evidence="5" key="1">
    <citation type="journal article" date="2014" name="Genome Announc.">
        <title>Draft genome sequence of the formaldehyde-resistant fungus Byssochlamys spectabilis No. 5 (anamorph Paecilomyces variotii No. 5) (NBRC109023).</title>
        <authorList>
            <person name="Oka T."/>
            <person name="Ekino K."/>
            <person name="Fukuda K."/>
            <person name="Nomura Y."/>
        </authorList>
    </citation>
    <scope>NUCLEOTIDE SEQUENCE [LARGE SCALE GENOMIC DNA]</scope>
    <source>
        <strain evidence="5">No. 5 / NBRC 109023</strain>
    </source>
</reference>